<evidence type="ECO:0000259" key="13">
    <source>
        <dbReference type="PROSITE" id="PS50885"/>
    </source>
</evidence>
<evidence type="ECO:0000256" key="6">
    <source>
        <dbReference type="ARBA" id="ARBA00022692"/>
    </source>
</evidence>
<evidence type="ECO:0000256" key="1">
    <source>
        <dbReference type="ARBA" id="ARBA00000085"/>
    </source>
</evidence>
<dbReference type="Pfam" id="PF00672">
    <property type="entry name" value="HAMP"/>
    <property type="match status" value="1"/>
</dbReference>
<dbReference type="InterPro" id="IPR050428">
    <property type="entry name" value="TCS_sensor_his_kinase"/>
</dbReference>
<dbReference type="GO" id="GO:0016301">
    <property type="term" value="F:kinase activity"/>
    <property type="evidence" value="ECO:0007669"/>
    <property type="project" value="UniProtKB-KW"/>
</dbReference>
<keyword evidence="15" id="KW-1185">Reference proteome</keyword>
<evidence type="ECO:0000256" key="11">
    <source>
        <dbReference type="SAM" id="Phobius"/>
    </source>
</evidence>
<keyword evidence="5" id="KW-0808">Transferase</keyword>
<dbReference type="PROSITE" id="PS50109">
    <property type="entry name" value="HIS_KIN"/>
    <property type="match status" value="1"/>
</dbReference>
<dbReference type="Pfam" id="PF00512">
    <property type="entry name" value="HisKA"/>
    <property type="match status" value="1"/>
</dbReference>
<dbReference type="SMART" id="SM00388">
    <property type="entry name" value="HisKA"/>
    <property type="match status" value="1"/>
</dbReference>
<dbReference type="CDD" id="cd00082">
    <property type="entry name" value="HisKA"/>
    <property type="match status" value="1"/>
</dbReference>
<comment type="catalytic activity">
    <reaction evidence="1">
        <text>ATP + protein L-histidine = ADP + protein N-phospho-L-histidine.</text>
        <dbReference type="EC" id="2.7.13.3"/>
    </reaction>
</comment>
<keyword evidence="7 14" id="KW-0418">Kinase</keyword>
<feature type="domain" description="HAMP" evidence="13">
    <location>
        <begin position="178"/>
        <end position="230"/>
    </location>
</feature>
<evidence type="ECO:0000256" key="2">
    <source>
        <dbReference type="ARBA" id="ARBA00004236"/>
    </source>
</evidence>
<dbReference type="Pfam" id="PF02518">
    <property type="entry name" value="HATPase_c"/>
    <property type="match status" value="1"/>
</dbReference>
<evidence type="ECO:0000256" key="3">
    <source>
        <dbReference type="ARBA" id="ARBA00012438"/>
    </source>
</evidence>
<dbReference type="InterPro" id="IPR036097">
    <property type="entry name" value="HisK_dim/P_sf"/>
</dbReference>
<dbReference type="Gene3D" id="6.10.340.10">
    <property type="match status" value="1"/>
</dbReference>
<keyword evidence="10 11" id="KW-0472">Membrane</keyword>
<dbReference type="SMART" id="SM00387">
    <property type="entry name" value="HATPase_c"/>
    <property type="match status" value="1"/>
</dbReference>
<dbReference type="Gene3D" id="3.30.565.10">
    <property type="entry name" value="Histidine kinase-like ATPase, C-terminal domain"/>
    <property type="match status" value="1"/>
</dbReference>
<dbReference type="PRINTS" id="PR00344">
    <property type="entry name" value="BCTRLSENSOR"/>
</dbReference>
<comment type="subcellular location">
    <subcellularLocation>
        <location evidence="2">Cell membrane</location>
    </subcellularLocation>
</comment>
<dbReference type="SUPFAM" id="SSF47384">
    <property type="entry name" value="Homodimeric domain of signal transducing histidine kinase"/>
    <property type="match status" value="1"/>
</dbReference>
<dbReference type="PROSITE" id="PS50885">
    <property type="entry name" value="HAMP"/>
    <property type="match status" value="1"/>
</dbReference>
<dbReference type="Gene3D" id="1.10.287.130">
    <property type="match status" value="1"/>
</dbReference>
<proteinExistence type="predicted"/>
<keyword evidence="4" id="KW-0597">Phosphoprotein</keyword>
<keyword evidence="8 11" id="KW-1133">Transmembrane helix</keyword>
<dbReference type="SUPFAM" id="SSF158472">
    <property type="entry name" value="HAMP domain-like"/>
    <property type="match status" value="1"/>
</dbReference>
<reference evidence="15" key="1">
    <citation type="journal article" date="2019" name="Int. J. Syst. Evol. Microbiol.">
        <title>The Global Catalogue of Microorganisms (GCM) 10K type strain sequencing project: providing services to taxonomists for standard genome sequencing and annotation.</title>
        <authorList>
            <consortium name="The Broad Institute Genomics Platform"/>
            <consortium name="The Broad Institute Genome Sequencing Center for Infectious Disease"/>
            <person name="Wu L."/>
            <person name="Ma J."/>
        </authorList>
    </citation>
    <scope>NUCLEOTIDE SEQUENCE [LARGE SCALE GENOMIC DNA]</scope>
    <source>
        <strain evidence="15">JCM 18303</strain>
    </source>
</reference>
<evidence type="ECO:0000313" key="15">
    <source>
        <dbReference type="Proteomes" id="UP001428817"/>
    </source>
</evidence>
<sequence length="459" mass="47968">MLSQRFGARISLRMRVALLAAIMVGLSTAGVSAAAFWIVRHSLFSDLDDQLYQRAAVVVASGVAEEPQNLPAAALYGSDIRVELVDGQGGGFQIKNAPTPPVGEPELAVAAGKKDSSLRTVHDQRVLAVPAGGEGLALVLAQPMDPVRHTLAKLGVVLALVGGAGVVLAALAGATVAGAGLRPVQRLTAATERVARTGDLRPIPVSGSDELARLTHSFNVMLAAVAAAQEQQRRLVADAGHELRTPLTSLRTNMELLIAASKPGAGALSEADRREIFDDVRGQIQELSTLVGDLVELAREDAPGAVHEAVDLVEVVERALQRARRRAGEVQFEEHLMPWVLNGDATALERAVLNLLDNAVKWSPPGGVVRVGLHALGDGTAMLEVADAGPGIADEDLPRVFDRFYRATEDRGRPGSGLGLAIVKQVAERHGGAVRAGRGADGGALLAVRLPGAPELAHT</sequence>
<name>A0ABP9PS62_9PSEU</name>
<feature type="transmembrane region" description="Helical" evidence="11">
    <location>
        <begin position="154"/>
        <end position="177"/>
    </location>
</feature>
<dbReference type="Proteomes" id="UP001428817">
    <property type="component" value="Unassembled WGS sequence"/>
</dbReference>
<evidence type="ECO:0000256" key="9">
    <source>
        <dbReference type="ARBA" id="ARBA00023012"/>
    </source>
</evidence>
<gene>
    <name evidence="14" type="ORF">GCM10023321_17990</name>
</gene>
<evidence type="ECO:0000256" key="5">
    <source>
        <dbReference type="ARBA" id="ARBA00022679"/>
    </source>
</evidence>
<evidence type="ECO:0000256" key="4">
    <source>
        <dbReference type="ARBA" id="ARBA00022553"/>
    </source>
</evidence>
<dbReference type="InterPro" id="IPR003594">
    <property type="entry name" value="HATPase_dom"/>
</dbReference>
<dbReference type="SUPFAM" id="SSF55874">
    <property type="entry name" value="ATPase domain of HSP90 chaperone/DNA topoisomerase II/histidine kinase"/>
    <property type="match status" value="1"/>
</dbReference>
<dbReference type="InterPro" id="IPR036890">
    <property type="entry name" value="HATPase_C_sf"/>
</dbReference>
<dbReference type="CDD" id="cd06225">
    <property type="entry name" value="HAMP"/>
    <property type="match status" value="1"/>
</dbReference>
<dbReference type="SMART" id="SM00304">
    <property type="entry name" value="HAMP"/>
    <property type="match status" value="1"/>
</dbReference>
<dbReference type="CDD" id="cd00075">
    <property type="entry name" value="HATPase"/>
    <property type="match status" value="1"/>
</dbReference>
<dbReference type="PANTHER" id="PTHR45436:SF5">
    <property type="entry name" value="SENSOR HISTIDINE KINASE TRCS"/>
    <property type="match status" value="1"/>
</dbReference>
<protein>
    <recommendedName>
        <fullName evidence="3">histidine kinase</fullName>
        <ecNumber evidence="3">2.7.13.3</ecNumber>
    </recommendedName>
</protein>
<evidence type="ECO:0000256" key="10">
    <source>
        <dbReference type="ARBA" id="ARBA00023136"/>
    </source>
</evidence>
<keyword evidence="6 11" id="KW-0812">Transmembrane</keyword>
<evidence type="ECO:0000259" key="12">
    <source>
        <dbReference type="PROSITE" id="PS50109"/>
    </source>
</evidence>
<organism evidence="14 15">
    <name type="scientific">Pseudonocardia eucalypti</name>
    <dbReference type="NCBI Taxonomy" id="648755"/>
    <lineage>
        <taxon>Bacteria</taxon>
        <taxon>Bacillati</taxon>
        <taxon>Actinomycetota</taxon>
        <taxon>Actinomycetes</taxon>
        <taxon>Pseudonocardiales</taxon>
        <taxon>Pseudonocardiaceae</taxon>
        <taxon>Pseudonocardia</taxon>
    </lineage>
</organism>
<dbReference type="InterPro" id="IPR003660">
    <property type="entry name" value="HAMP_dom"/>
</dbReference>
<dbReference type="InterPro" id="IPR003661">
    <property type="entry name" value="HisK_dim/P_dom"/>
</dbReference>
<dbReference type="EMBL" id="BAABJP010000007">
    <property type="protein sequence ID" value="GAA5151258.1"/>
    <property type="molecule type" value="Genomic_DNA"/>
</dbReference>
<keyword evidence="9" id="KW-0902">Two-component regulatory system</keyword>
<dbReference type="InterPro" id="IPR005467">
    <property type="entry name" value="His_kinase_dom"/>
</dbReference>
<feature type="domain" description="Histidine kinase" evidence="12">
    <location>
        <begin position="238"/>
        <end position="454"/>
    </location>
</feature>
<evidence type="ECO:0000256" key="8">
    <source>
        <dbReference type="ARBA" id="ARBA00022989"/>
    </source>
</evidence>
<dbReference type="EC" id="2.7.13.3" evidence="3"/>
<accession>A0ABP9PS62</accession>
<evidence type="ECO:0000313" key="14">
    <source>
        <dbReference type="EMBL" id="GAA5151258.1"/>
    </source>
</evidence>
<dbReference type="PANTHER" id="PTHR45436">
    <property type="entry name" value="SENSOR HISTIDINE KINASE YKOH"/>
    <property type="match status" value="1"/>
</dbReference>
<dbReference type="InterPro" id="IPR004358">
    <property type="entry name" value="Sig_transdc_His_kin-like_C"/>
</dbReference>
<comment type="caution">
    <text evidence="14">The sequence shown here is derived from an EMBL/GenBank/DDBJ whole genome shotgun (WGS) entry which is preliminary data.</text>
</comment>
<evidence type="ECO:0000256" key="7">
    <source>
        <dbReference type="ARBA" id="ARBA00022777"/>
    </source>
</evidence>